<organism evidence="1 2">
    <name type="scientific">Haloferula rosea</name>
    <dbReference type="NCBI Taxonomy" id="490093"/>
    <lineage>
        <taxon>Bacteria</taxon>
        <taxon>Pseudomonadati</taxon>
        <taxon>Verrucomicrobiota</taxon>
        <taxon>Verrucomicrobiia</taxon>
        <taxon>Verrucomicrobiales</taxon>
        <taxon>Verrucomicrobiaceae</taxon>
        <taxon>Haloferula</taxon>
    </lineage>
</organism>
<dbReference type="EMBL" id="JAENII010000016">
    <property type="protein sequence ID" value="MBK1828701.1"/>
    <property type="molecule type" value="Genomic_DNA"/>
</dbReference>
<keyword evidence="2" id="KW-1185">Reference proteome</keyword>
<evidence type="ECO:0000313" key="2">
    <source>
        <dbReference type="Proteomes" id="UP000658278"/>
    </source>
</evidence>
<dbReference type="RefSeq" id="WP_200282640.1">
    <property type="nucleotide sequence ID" value="NZ_JAENII010000016.1"/>
</dbReference>
<gene>
    <name evidence="1" type="ORF">JIN81_16830</name>
</gene>
<protein>
    <submittedName>
        <fullName evidence="1">Uncharacterized protein</fullName>
    </submittedName>
</protein>
<comment type="caution">
    <text evidence="1">The sequence shown here is derived from an EMBL/GenBank/DDBJ whole genome shotgun (WGS) entry which is preliminary data.</text>
</comment>
<evidence type="ECO:0000313" key="1">
    <source>
        <dbReference type="EMBL" id="MBK1828701.1"/>
    </source>
</evidence>
<dbReference type="AlphaFoldDB" id="A0A934RGD5"/>
<sequence>MNAETIVPFEEDFEFIAPGDPYYTGWDDANWEPGLPGPASDVFLAPVSDEFGQEFELYVELQSSVTIANFEMDFGVDLTTSNNTFTVTGSTTGFGFISVNGNGKATLGTLDGFDSATGNLTAQSPAYLVDSAFTPGTAILEFRNADIRINGAGFNLFGPNSIVRDQNTGLNAFRNLERNESFFVLDAGYTLSVPGNFTNANGASIFLAANPSPIAPVLNVAGNLINDGVIQMNGNTVLNVSGGYSGTGTIELSGSNNQISCAGALALGSVTREISPEETVTFQSDVTNTGDLNAQGNGGLYDISGSFTQTGGNLNTGISETDTFVLRAMTQFYDGGASVTGNGRLETTGGITAANGRIFPGLSPGRLTMTGNFNFLAPSILGIEIGGRNPGTEYDVLAQSTGDTGITLGGSLELTIIDDFDCELTNSDTFEVVTSDLPIQGSFSNVVSGARLATTDGLGSFLVSYGPGSSSPNTVTLSDFVANPVAQISFTDWALAESLPTGNDGPFDDANGNGIANVFEYLGGSARGVSLKLDVSPTDGSISASAGFAKFADNEFAVTLEQSTDLSPSSWTVVENFNLSGTTASKNIRSVTLPGGNPRAFLRLRIDEVAE</sequence>
<proteinExistence type="predicted"/>
<reference evidence="1" key="1">
    <citation type="submission" date="2021-01" db="EMBL/GenBank/DDBJ databases">
        <title>Modified the classification status of verrucomicrobia.</title>
        <authorList>
            <person name="Feng X."/>
        </authorList>
    </citation>
    <scope>NUCLEOTIDE SEQUENCE</scope>
    <source>
        <strain evidence="1">KCTC 22201</strain>
    </source>
</reference>
<name>A0A934RGD5_9BACT</name>
<accession>A0A934RGD5</accession>
<dbReference type="Proteomes" id="UP000658278">
    <property type="component" value="Unassembled WGS sequence"/>
</dbReference>